<dbReference type="Proteomes" id="UP000831120">
    <property type="component" value="Chromosome"/>
</dbReference>
<dbReference type="PROSITE" id="PS51272">
    <property type="entry name" value="SLH"/>
    <property type="match status" value="3"/>
</dbReference>
<dbReference type="STRING" id="56956.A0O31_01538"/>
<reference evidence="4" key="1">
    <citation type="submission" date="2016-06" db="EMBL/GenBank/DDBJ databases">
        <title>Whole genome sequencing of Thermus brockianus strain GE-1.</title>
        <authorList>
            <person name="Schaefers C."/>
            <person name="Blank S."/>
            <person name="Wiebusch S."/>
            <person name="Elleuche S."/>
            <person name="Antranikian G."/>
        </authorList>
    </citation>
    <scope>NUCLEOTIDE SEQUENCE [LARGE SCALE GENOMIC DNA]</scope>
    <source>
        <strain evidence="4">GE-1</strain>
    </source>
</reference>
<dbReference type="EMBL" id="CP016312">
    <property type="protein sequence ID" value="APD09647.1"/>
    <property type="molecule type" value="Genomic_DNA"/>
</dbReference>
<keyword evidence="5" id="KW-1185">Reference proteome</keyword>
<reference evidence="3 5" key="3">
    <citation type="journal article" date="2022" name="Microbiol. Resour. Announc.">
        <title>Complete Genome Sequences of Thermus Strains Isolated from Senami Hot Spring in Japan.</title>
        <authorList>
            <person name="Miyazaki K."/>
        </authorList>
    </citation>
    <scope>NUCLEOTIDE SEQUENCE [LARGE SCALE GENOMIC DNA]</scope>
    <source>
        <strain evidence="3 5">SNM4-1</strain>
    </source>
</reference>
<dbReference type="InterPro" id="IPR001119">
    <property type="entry name" value="SLH_dom"/>
</dbReference>
<dbReference type="PANTHER" id="PTHR43308:SF1">
    <property type="entry name" value="OUTER MEMBRANE PROTEIN ALPHA"/>
    <property type="match status" value="1"/>
</dbReference>
<reference evidence="2" key="2">
    <citation type="journal article" date="2017" name="Stand. Genomic Sci.">
        <title>Complete genome sequence of Thermus brockianus GE-1 reveals key enzymes of xylan/xylose metabolism.</title>
        <authorList>
            <person name="Schaefers C."/>
            <person name="Blank S."/>
            <person name="Wiebusch S."/>
            <person name="Elleuche S."/>
            <person name="Antranikian G."/>
        </authorList>
    </citation>
    <scope>NUCLEOTIDE SEQUENCE</scope>
    <source>
        <strain evidence="2">GE-1</strain>
    </source>
</reference>
<evidence type="ECO:0000313" key="3">
    <source>
        <dbReference type="EMBL" id="BDG17066.1"/>
    </source>
</evidence>
<dbReference type="Pfam" id="PF00395">
    <property type="entry name" value="SLH"/>
    <property type="match status" value="3"/>
</dbReference>
<feature type="domain" description="SLH" evidence="1">
    <location>
        <begin position="14"/>
        <end position="74"/>
    </location>
</feature>
<protein>
    <submittedName>
        <fullName evidence="2">S-layer P100 protein</fullName>
    </submittedName>
</protein>
<sequence length="453" mass="48971">MKRIWVWAFFGLGLALAGFSDLPAGPVAERVERVVQAGWMQGYPDGTFRGTEPVNRYQLVATLGRALKDLGVEPKQAAFKDVPQGHWAMEGLALAAAWELVSGYPDGTFRGQEELNRAALAVVLAKMLDRLGVTKEAPLPWDVPQDHWAAAAVCRVLGAGLMSLNPDDSFGLAAKVNRYQLALALARLQPLVEAKKPAPVPPTPSVAPQSPSFSLASQETLDVAARWVGAGGKKVVALGERVLLWEAGRVQDLGPNESLQAAIPPWKLKGGVLEDGKARYVPLGTKGGKEVLPPVFQRLREGHLSLDPMGAYLLVVPSIPLCDCPSRVVRFALLLTNPVGLYAEYVYLLDQPGNRVVGVAWPDSKSLIVLEEGKTHTLLYRVNLGAGEDIAFSVWDEGGLEERNPLPVRPVGKVLLAELPVVSVWGLGFEGPERLLTTREGKLVHVQLSTTLW</sequence>
<dbReference type="OrthoDB" id="174569at2"/>
<evidence type="ECO:0000313" key="5">
    <source>
        <dbReference type="Proteomes" id="UP000831120"/>
    </source>
</evidence>
<dbReference type="AlphaFoldDB" id="A0A1J0LW01"/>
<feature type="domain" description="SLH" evidence="1">
    <location>
        <begin position="139"/>
        <end position="199"/>
    </location>
</feature>
<dbReference type="Proteomes" id="UP000182993">
    <property type="component" value="Chromosome"/>
</dbReference>
<evidence type="ECO:0000313" key="2">
    <source>
        <dbReference type="EMBL" id="APD09647.1"/>
    </source>
</evidence>
<feature type="domain" description="SLH" evidence="1">
    <location>
        <begin position="75"/>
        <end position="138"/>
    </location>
</feature>
<accession>A0A1J0LW01</accession>
<name>A0A1J0LW01_THEBO</name>
<dbReference type="KEGG" id="tbc:A0O31_01538"/>
<dbReference type="EMBL" id="AP025593">
    <property type="protein sequence ID" value="BDG17066.1"/>
    <property type="molecule type" value="Genomic_DNA"/>
</dbReference>
<dbReference type="InterPro" id="IPR051465">
    <property type="entry name" value="Cell_Envelope_Struct_Comp"/>
</dbReference>
<evidence type="ECO:0000259" key="1">
    <source>
        <dbReference type="PROSITE" id="PS51272"/>
    </source>
</evidence>
<organism evidence="2 4">
    <name type="scientific">Thermus brockianus</name>
    <dbReference type="NCBI Taxonomy" id="56956"/>
    <lineage>
        <taxon>Bacteria</taxon>
        <taxon>Thermotogati</taxon>
        <taxon>Deinococcota</taxon>
        <taxon>Deinococci</taxon>
        <taxon>Thermales</taxon>
        <taxon>Thermaceae</taxon>
        <taxon>Thermus</taxon>
    </lineage>
</organism>
<dbReference type="RefSeq" id="WP_071677315.1">
    <property type="nucleotide sequence ID" value="NZ_AP025593.1"/>
</dbReference>
<dbReference type="PANTHER" id="PTHR43308">
    <property type="entry name" value="OUTER MEMBRANE PROTEIN ALPHA-RELATED"/>
    <property type="match status" value="1"/>
</dbReference>
<gene>
    <name evidence="2" type="ORF">A0O31_01538</name>
    <name evidence="3" type="ORF">TbrSNM41_18000</name>
</gene>
<evidence type="ECO:0000313" key="4">
    <source>
        <dbReference type="Proteomes" id="UP000182993"/>
    </source>
</evidence>
<proteinExistence type="predicted"/>